<dbReference type="AlphaFoldDB" id="A0AAD4SEU8"/>
<name>A0AAD4SEU8_9MAGN</name>
<dbReference type="Proteomes" id="UP001202328">
    <property type="component" value="Unassembled WGS sequence"/>
</dbReference>
<reference evidence="1" key="1">
    <citation type="submission" date="2022-04" db="EMBL/GenBank/DDBJ databases">
        <title>A functionally conserved STORR gene fusion in Papaver species that diverged 16.8 million years ago.</title>
        <authorList>
            <person name="Catania T."/>
        </authorList>
    </citation>
    <scope>NUCLEOTIDE SEQUENCE</scope>
    <source>
        <strain evidence="1">S-188037</strain>
    </source>
</reference>
<evidence type="ECO:0000313" key="2">
    <source>
        <dbReference type="Proteomes" id="UP001202328"/>
    </source>
</evidence>
<sequence>MSAAIEYRVVYQEVFTIEDVEHNQDDVSKRANMSIHQTLQERKIHSRVESAQKQSISDLEYGIETVTSYLDVIDSSKGSATCSPLVQLLQELRACDILKIGYPNYMRLLTLSLILKLRACDILKIGYPNYMRLLSLSLILKLLLMQA</sequence>
<evidence type="ECO:0000313" key="1">
    <source>
        <dbReference type="EMBL" id="KAI3901812.1"/>
    </source>
</evidence>
<proteinExistence type="predicted"/>
<comment type="caution">
    <text evidence="1">The sequence shown here is derived from an EMBL/GenBank/DDBJ whole genome shotgun (WGS) entry which is preliminary data.</text>
</comment>
<protein>
    <submittedName>
        <fullName evidence="1">Uncharacterized protein</fullName>
    </submittedName>
</protein>
<accession>A0AAD4SEU8</accession>
<dbReference type="EMBL" id="JAJJMB010011506">
    <property type="protein sequence ID" value="KAI3901812.1"/>
    <property type="molecule type" value="Genomic_DNA"/>
</dbReference>
<keyword evidence="2" id="KW-1185">Reference proteome</keyword>
<gene>
    <name evidence="1" type="ORF">MKW98_013927</name>
</gene>
<organism evidence="1 2">
    <name type="scientific">Papaver atlanticum</name>
    <dbReference type="NCBI Taxonomy" id="357466"/>
    <lineage>
        <taxon>Eukaryota</taxon>
        <taxon>Viridiplantae</taxon>
        <taxon>Streptophyta</taxon>
        <taxon>Embryophyta</taxon>
        <taxon>Tracheophyta</taxon>
        <taxon>Spermatophyta</taxon>
        <taxon>Magnoliopsida</taxon>
        <taxon>Ranunculales</taxon>
        <taxon>Papaveraceae</taxon>
        <taxon>Papaveroideae</taxon>
        <taxon>Papaver</taxon>
    </lineage>
</organism>